<evidence type="ECO:0000313" key="3">
    <source>
        <dbReference type="Proteomes" id="UP001595803"/>
    </source>
</evidence>
<sequence length="140" mass="15001">MAVRLVAPLLLTALALAGAQGLPPVPYRDTPDPTAVTAGGLRSCRAGETTYVLDASGRVRGLVYARLIPDNTLRVRQSYDRAGTLTGVAVQWTGFAGRLLDVRGAFDARGRLVKETGYRARGITAPLRAYLRPVPRRAPC</sequence>
<dbReference type="EMBL" id="JBHRZG010000024">
    <property type="protein sequence ID" value="MFC3835268.1"/>
    <property type="molecule type" value="Genomic_DNA"/>
</dbReference>
<accession>A0ABV7ZCZ9</accession>
<gene>
    <name evidence="2" type="ORF">ACFOSB_20600</name>
</gene>
<comment type="caution">
    <text evidence="2">The sequence shown here is derived from an EMBL/GenBank/DDBJ whole genome shotgun (WGS) entry which is preliminary data.</text>
</comment>
<evidence type="ECO:0000313" key="2">
    <source>
        <dbReference type="EMBL" id="MFC3835268.1"/>
    </source>
</evidence>
<keyword evidence="1" id="KW-0732">Signal</keyword>
<dbReference type="RefSeq" id="WP_322471882.1">
    <property type="nucleotide sequence ID" value="NZ_JBHRZG010000024.1"/>
</dbReference>
<evidence type="ECO:0008006" key="4">
    <source>
        <dbReference type="Google" id="ProtNLM"/>
    </source>
</evidence>
<feature type="chain" id="PRO_5045927063" description="RHS repeat protein" evidence="1">
    <location>
        <begin position="20"/>
        <end position="140"/>
    </location>
</feature>
<dbReference type="Proteomes" id="UP001595803">
    <property type="component" value="Unassembled WGS sequence"/>
</dbReference>
<name>A0ABV7ZCZ9_9DEIO</name>
<keyword evidence="3" id="KW-1185">Reference proteome</keyword>
<organism evidence="2 3">
    <name type="scientific">Deinococcus rufus</name>
    <dbReference type="NCBI Taxonomy" id="2136097"/>
    <lineage>
        <taxon>Bacteria</taxon>
        <taxon>Thermotogati</taxon>
        <taxon>Deinococcota</taxon>
        <taxon>Deinococci</taxon>
        <taxon>Deinococcales</taxon>
        <taxon>Deinococcaceae</taxon>
        <taxon>Deinococcus</taxon>
    </lineage>
</organism>
<proteinExistence type="predicted"/>
<feature type="signal peptide" evidence="1">
    <location>
        <begin position="1"/>
        <end position="19"/>
    </location>
</feature>
<reference evidence="3" key="1">
    <citation type="journal article" date="2019" name="Int. J. Syst. Evol. Microbiol.">
        <title>The Global Catalogue of Microorganisms (GCM) 10K type strain sequencing project: providing services to taxonomists for standard genome sequencing and annotation.</title>
        <authorList>
            <consortium name="The Broad Institute Genomics Platform"/>
            <consortium name="The Broad Institute Genome Sequencing Center for Infectious Disease"/>
            <person name="Wu L."/>
            <person name="Ma J."/>
        </authorList>
    </citation>
    <scope>NUCLEOTIDE SEQUENCE [LARGE SCALE GENOMIC DNA]</scope>
    <source>
        <strain evidence="3">CCTCC AB 2017081</strain>
    </source>
</reference>
<protein>
    <recommendedName>
        <fullName evidence="4">RHS repeat protein</fullName>
    </recommendedName>
</protein>
<evidence type="ECO:0000256" key="1">
    <source>
        <dbReference type="SAM" id="SignalP"/>
    </source>
</evidence>